<dbReference type="Pfam" id="PF05699">
    <property type="entry name" value="Dimer_Tnp_hAT"/>
    <property type="match status" value="1"/>
</dbReference>
<evidence type="ECO:0000256" key="3">
    <source>
        <dbReference type="ARBA" id="ARBA00022771"/>
    </source>
</evidence>
<evidence type="ECO:0000256" key="4">
    <source>
        <dbReference type="ARBA" id="ARBA00022833"/>
    </source>
</evidence>
<keyword evidence="2" id="KW-0479">Metal-binding</keyword>
<dbReference type="InterPro" id="IPR008906">
    <property type="entry name" value="HATC_C_dom"/>
</dbReference>
<dbReference type="PANTHER" id="PTHR46481">
    <property type="entry name" value="ZINC FINGER BED DOMAIN-CONTAINING PROTEIN 4"/>
    <property type="match status" value="1"/>
</dbReference>
<evidence type="ECO:0000313" key="7">
    <source>
        <dbReference type="EnsemblPlants" id="MELO3C031386.2.1"/>
    </source>
</evidence>
<dbReference type="SUPFAM" id="SSF53098">
    <property type="entry name" value="Ribonuclease H-like"/>
    <property type="match status" value="1"/>
</dbReference>
<organism evidence="7">
    <name type="scientific">Cucumis melo</name>
    <name type="common">Muskmelon</name>
    <dbReference type="NCBI Taxonomy" id="3656"/>
    <lineage>
        <taxon>Eukaryota</taxon>
        <taxon>Viridiplantae</taxon>
        <taxon>Streptophyta</taxon>
        <taxon>Embryophyta</taxon>
        <taxon>Tracheophyta</taxon>
        <taxon>Spermatophyta</taxon>
        <taxon>Magnoliopsida</taxon>
        <taxon>eudicotyledons</taxon>
        <taxon>Gunneridae</taxon>
        <taxon>Pentapetalae</taxon>
        <taxon>rosids</taxon>
        <taxon>fabids</taxon>
        <taxon>Cucurbitales</taxon>
        <taxon>Cucurbitaceae</taxon>
        <taxon>Benincaseae</taxon>
        <taxon>Cucumis</taxon>
    </lineage>
</organism>
<dbReference type="Gramene" id="MELO3C031386.2.1">
    <property type="protein sequence ID" value="MELO3C031386.2.1"/>
    <property type="gene ID" value="MELO3C031386.2"/>
</dbReference>
<reference evidence="7" key="1">
    <citation type="submission" date="2023-03" db="UniProtKB">
        <authorList>
            <consortium name="EnsemblPlants"/>
        </authorList>
    </citation>
    <scope>IDENTIFICATION</scope>
</reference>
<feature type="domain" description="HAT C-terminal dimerisation" evidence="6">
    <location>
        <begin position="175"/>
        <end position="238"/>
    </location>
</feature>
<evidence type="ECO:0000256" key="5">
    <source>
        <dbReference type="ARBA" id="ARBA00023242"/>
    </source>
</evidence>
<sequence length="296" mass="34514">MLVIPKEMNYANSLEDNVEGERDSESSLMVTSFTQENCNTMLASMVIFDELPFKFVESEWFHQLCRSSLGRLQIFKDFAKEDKISTKNYLMMDAQTRWKSTFTMLDGEIKCQKTFERLKEHDPSYLPKDNIPTVEDWDNAKVFVKFLRTVSKARVAVHDGFKQSNKTCLNDAKTEVTRYLDEAYIEDEYLDLLNWWKVNSSQFKIISQVARDMYSIPISNVLFESFLALKGRLLDSFQKALICAQNWIQYKPLGNMTEETDEDEEIDEVCHFDLEFVNIGNETEAALENLNHDSKV</sequence>
<comment type="subcellular location">
    <subcellularLocation>
        <location evidence="1">Nucleus</location>
    </subcellularLocation>
</comment>
<keyword evidence="4" id="KW-0862">Zinc</keyword>
<evidence type="ECO:0000256" key="2">
    <source>
        <dbReference type="ARBA" id="ARBA00022723"/>
    </source>
</evidence>
<dbReference type="GO" id="GO:0046983">
    <property type="term" value="F:protein dimerization activity"/>
    <property type="evidence" value="ECO:0007669"/>
    <property type="project" value="InterPro"/>
</dbReference>
<keyword evidence="5" id="KW-0539">Nucleus</keyword>
<dbReference type="InterPro" id="IPR052035">
    <property type="entry name" value="ZnF_BED_domain_contain"/>
</dbReference>
<evidence type="ECO:0000259" key="6">
    <source>
        <dbReference type="Pfam" id="PF05699"/>
    </source>
</evidence>
<evidence type="ECO:0000256" key="1">
    <source>
        <dbReference type="ARBA" id="ARBA00004123"/>
    </source>
</evidence>
<name>A0A9I9EB68_CUCME</name>
<dbReference type="InterPro" id="IPR012337">
    <property type="entry name" value="RNaseH-like_sf"/>
</dbReference>
<keyword evidence="3" id="KW-0863">Zinc-finger</keyword>
<protein>
    <recommendedName>
        <fullName evidence="6">HAT C-terminal dimerisation domain-containing protein</fullName>
    </recommendedName>
</protein>
<dbReference type="PANTHER" id="PTHR46481:SF10">
    <property type="entry name" value="ZINC FINGER BED DOMAIN-CONTAINING PROTEIN 39"/>
    <property type="match status" value="1"/>
</dbReference>
<proteinExistence type="predicted"/>
<dbReference type="EnsemblPlants" id="MELO3C031386.2.1">
    <property type="protein sequence ID" value="MELO3C031386.2.1"/>
    <property type="gene ID" value="MELO3C031386.2"/>
</dbReference>
<accession>A0A9I9EB68</accession>
<dbReference type="AlphaFoldDB" id="A0A9I9EB68"/>